<feature type="transmembrane region" description="Helical" evidence="1">
    <location>
        <begin position="6"/>
        <end position="23"/>
    </location>
</feature>
<name>A0A3T0I5V8_9BACI</name>
<accession>A0A3T0I5V8</accession>
<keyword evidence="1" id="KW-0472">Membrane</keyword>
<dbReference type="Gene3D" id="2.40.128.690">
    <property type="entry name" value="YycH protein, domain 3-like"/>
    <property type="match status" value="1"/>
</dbReference>
<dbReference type="OrthoDB" id="2388036at2"/>
<reference evidence="3 4" key="1">
    <citation type="submission" date="2017-07" db="EMBL/GenBank/DDBJ databases">
        <title>The complete genome sequence of Bacillus mesonae strain H20-5, an efficient strain improving plant abiotic stress resistance.</title>
        <authorList>
            <person name="Kim S.Y."/>
            <person name="Song H."/>
            <person name="Sang M.K."/>
            <person name="Weon H.-Y."/>
            <person name="Song J."/>
        </authorList>
    </citation>
    <scope>NUCLEOTIDE SEQUENCE [LARGE SCALE GENOMIC DNA]</scope>
    <source>
        <strain evidence="3 4">H20-5</strain>
    </source>
</reference>
<evidence type="ECO:0000313" key="3">
    <source>
        <dbReference type="EMBL" id="AZU64758.1"/>
    </source>
</evidence>
<dbReference type="Pfam" id="PF09648">
    <property type="entry name" value="YycI"/>
    <property type="match status" value="1"/>
</dbReference>
<protein>
    <recommendedName>
        <fullName evidence="2">Regulatory protein YycH-like domain-containing protein</fullName>
    </recommendedName>
</protein>
<dbReference type="GO" id="GO:0016020">
    <property type="term" value="C:membrane"/>
    <property type="evidence" value="ECO:0007669"/>
    <property type="project" value="InterPro"/>
</dbReference>
<dbReference type="RefSeq" id="WP_127489584.1">
    <property type="nucleotide sequence ID" value="NZ_CP022572.1"/>
</dbReference>
<dbReference type="AlphaFoldDB" id="A0A3T0I5V8"/>
<keyword evidence="1" id="KW-1133">Transmembrane helix</keyword>
<dbReference type="InterPro" id="IPR018604">
    <property type="entry name" value="YycI-like"/>
</dbReference>
<dbReference type="EMBL" id="CP022572">
    <property type="protein sequence ID" value="AZU64758.1"/>
    <property type="molecule type" value="Genomic_DNA"/>
</dbReference>
<organism evidence="3 4">
    <name type="scientific">Neobacillus mesonae</name>
    <dbReference type="NCBI Taxonomy" id="1193713"/>
    <lineage>
        <taxon>Bacteria</taxon>
        <taxon>Bacillati</taxon>
        <taxon>Bacillota</taxon>
        <taxon>Bacilli</taxon>
        <taxon>Bacillales</taxon>
        <taxon>Bacillaceae</taxon>
        <taxon>Neobacillus</taxon>
    </lineage>
</organism>
<keyword evidence="1" id="KW-0812">Transmembrane</keyword>
<dbReference type="STRING" id="1193713.GCA_001636315_02517"/>
<proteinExistence type="predicted"/>
<evidence type="ECO:0000259" key="2">
    <source>
        <dbReference type="Pfam" id="PF09648"/>
    </source>
</evidence>
<dbReference type="KEGG" id="nmk:CHR53_27970"/>
<gene>
    <name evidence="3" type="ORF">CHR53_27970</name>
</gene>
<dbReference type="Proteomes" id="UP000282892">
    <property type="component" value="Chromosome"/>
</dbReference>
<evidence type="ECO:0000313" key="4">
    <source>
        <dbReference type="Proteomes" id="UP000282892"/>
    </source>
</evidence>
<sequence>MDWSKIKTIFIITFLILDVYLLFQFMKIRDANKFEVATEASFEEKLKADEISYGELPKTFIKAQYLSAKPKIFTQEDILKLKKQKVSFKEPSTTLNINLEKPLKLSAKFEPAELADFIKNDVLYGDQYQFWEKSDKLKTITYFQRYENFPLYQNINGMITFKYNEKNQIVSYQQSYLEGMEELTAKEEILPPLKAIETLHQKGVLKPKSTITKVELGYSTLVQLAASQVLAPTWRFEVNGKESLFVNAFEGQIIDFKSDEKISVE</sequence>
<keyword evidence="4" id="KW-1185">Reference proteome</keyword>
<evidence type="ECO:0000256" key="1">
    <source>
        <dbReference type="SAM" id="Phobius"/>
    </source>
</evidence>
<feature type="domain" description="Regulatory protein YycH-like" evidence="2">
    <location>
        <begin position="38"/>
        <end position="249"/>
    </location>
</feature>